<dbReference type="AlphaFoldDB" id="A0A665T6I2"/>
<name>A0A665T6I2_ECHNA</name>
<feature type="signal peptide" evidence="12">
    <location>
        <begin position="1"/>
        <end position="21"/>
    </location>
</feature>
<dbReference type="PANTHER" id="PTHR13771">
    <property type="entry name" value="INTERCELLULAR ADHESION MOLECULE"/>
    <property type="match status" value="1"/>
</dbReference>
<keyword evidence="7" id="KW-0472">Membrane</keyword>
<keyword evidence="5" id="KW-0130">Cell adhesion</keyword>
<keyword evidence="15" id="KW-1185">Reference proteome</keyword>
<dbReference type="PANTHER" id="PTHR13771:SF9">
    <property type="entry name" value="INTERCELLULAR ADHESION MOLECULE 5"/>
    <property type="match status" value="1"/>
</dbReference>
<evidence type="ECO:0000256" key="8">
    <source>
        <dbReference type="ARBA" id="ARBA00023157"/>
    </source>
</evidence>
<dbReference type="PROSITE" id="PS50835">
    <property type="entry name" value="IG_LIKE"/>
    <property type="match status" value="2"/>
</dbReference>
<dbReference type="SMART" id="SM00409">
    <property type="entry name" value="IG"/>
    <property type="match status" value="2"/>
</dbReference>
<dbReference type="InParanoid" id="A0A665T6I2"/>
<dbReference type="Pfam" id="PF07679">
    <property type="entry name" value="I-set"/>
    <property type="match status" value="1"/>
</dbReference>
<reference evidence="14" key="1">
    <citation type="submission" date="2021-04" db="EMBL/GenBank/DDBJ databases">
        <authorList>
            <consortium name="Wellcome Sanger Institute Data Sharing"/>
        </authorList>
    </citation>
    <scope>NUCLEOTIDE SEQUENCE [LARGE SCALE GENOMIC DNA]</scope>
</reference>
<dbReference type="Gene3D" id="2.60.40.10">
    <property type="entry name" value="Immunoglobulins"/>
    <property type="match status" value="3"/>
</dbReference>
<feature type="domain" description="Ig-like" evidence="13">
    <location>
        <begin position="159"/>
        <end position="241"/>
    </location>
</feature>
<sequence length="365" mass="40105">MFVCGWPITLVLFRLFGPATSFPFSTNTPAPPLSSQILPPSTFPSNHPSLPSSLTLSPPISGPKEPEERVHCPLTMSPSSLVVRFGDPVAVNCSLSETGSSLVLGWAVQQDFQQTTVDSFLVWTLDRMNSWNIEAVCFALLEVEGQCQMNLPATVYSPPDSVSISFVDHSGPMSEGRPYTLQCKVQNVAPVKNLTVTFYKGQTALGQQQSNNTNKKPVSETFTLDIRPSKEDDGVQFWCEAKLELGPEGPKPPPVVESQKLNAVVFFGPHLICPSKLKVKEGESFPCEVKGKPRPSVTWYRDGQVVALPAHSNRKHAGKYTIWTKGLGQKNFTVEVEVLSGRGTTNCYTTYIPVAVLFIQMIFRL</sequence>
<dbReference type="InterPro" id="IPR013098">
    <property type="entry name" value="Ig_I-set"/>
</dbReference>
<dbReference type="GO" id="GO:0005178">
    <property type="term" value="F:integrin binding"/>
    <property type="evidence" value="ECO:0007669"/>
    <property type="project" value="InterPro"/>
</dbReference>
<reference evidence="14" key="3">
    <citation type="submission" date="2025-09" db="UniProtKB">
        <authorList>
            <consortium name="Ensembl"/>
        </authorList>
    </citation>
    <scope>IDENTIFICATION</scope>
</reference>
<evidence type="ECO:0000256" key="4">
    <source>
        <dbReference type="ARBA" id="ARBA00022737"/>
    </source>
</evidence>
<keyword evidence="8" id="KW-1015">Disulfide bond</keyword>
<keyword evidence="9" id="KW-0325">Glycoprotein</keyword>
<protein>
    <submittedName>
        <fullName evidence="14">Vascular cell adhesion protein 1-like</fullName>
    </submittedName>
</protein>
<evidence type="ECO:0000259" key="13">
    <source>
        <dbReference type="PROSITE" id="PS50835"/>
    </source>
</evidence>
<dbReference type="GO" id="GO:0016020">
    <property type="term" value="C:membrane"/>
    <property type="evidence" value="ECO:0007669"/>
    <property type="project" value="UniProtKB-SubCell"/>
</dbReference>
<feature type="domain" description="Ig-like" evidence="13">
    <location>
        <begin position="253"/>
        <end position="347"/>
    </location>
</feature>
<keyword evidence="2" id="KW-0812">Transmembrane</keyword>
<keyword evidence="10" id="KW-0393">Immunoglobulin domain</keyword>
<dbReference type="InterPro" id="IPR047012">
    <property type="entry name" value="ICAM_VCAM"/>
</dbReference>
<evidence type="ECO:0000256" key="9">
    <source>
        <dbReference type="ARBA" id="ARBA00023180"/>
    </source>
</evidence>
<evidence type="ECO:0000256" key="1">
    <source>
        <dbReference type="ARBA" id="ARBA00004479"/>
    </source>
</evidence>
<dbReference type="InterPro" id="IPR013783">
    <property type="entry name" value="Ig-like_fold"/>
</dbReference>
<dbReference type="SUPFAM" id="SSF48726">
    <property type="entry name" value="Immunoglobulin"/>
    <property type="match status" value="3"/>
</dbReference>
<evidence type="ECO:0000256" key="3">
    <source>
        <dbReference type="ARBA" id="ARBA00022729"/>
    </source>
</evidence>
<comment type="subcellular location">
    <subcellularLocation>
        <location evidence="1">Membrane</location>
        <topology evidence="1">Single-pass type I membrane protein</topology>
    </subcellularLocation>
</comment>
<feature type="region of interest" description="Disordered" evidence="11">
    <location>
        <begin position="44"/>
        <end position="69"/>
    </location>
</feature>
<dbReference type="PRINTS" id="PR01472">
    <property type="entry name" value="ICAMVCAM1"/>
</dbReference>
<evidence type="ECO:0000256" key="11">
    <source>
        <dbReference type="SAM" id="MobiDB-lite"/>
    </source>
</evidence>
<keyword evidence="4" id="KW-0677">Repeat</keyword>
<dbReference type="InterPro" id="IPR003599">
    <property type="entry name" value="Ig_sub"/>
</dbReference>
<evidence type="ECO:0000256" key="10">
    <source>
        <dbReference type="ARBA" id="ARBA00023319"/>
    </source>
</evidence>
<proteinExistence type="predicted"/>
<organism evidence="14 15">
    <name type="scientific">Echeneis naucrates</name>
    <name type="common">Live sharksucker</name>
    <dbReference type="NCBI Taxonomy" id="173247"/>
    <lineage>
        <taxon>Eukaryota</taxon>
        <taxon>Metazoa</taxon>
        <taxon>Chordata</taxon>
        <taxon>Craniata</taxon>
        <taxon>Vertebrata</taxon>
        <taxon>Euteleostomi</taxon>
        <taxon>Actinopterygii</taxon>
        <taxon>Neopterygii</taxon>
        <taxon>Teleostei</taxon>
        <taxon>Neoteleostei</taxon>
        <taxon>Acanthomorphata</taxon>
        <taxon>Carangaria</taxon>
        <taxon>Carangiformes</taxon>
        <taxon>Echeneidae</taxon>
        <taxon>Echeneis</taxon>
    </lineage>
</organism>
<dbReference type="OMA" id="TANSCCG"/>
<evidence type="ECO:0000256" key="7">
    <source>
        <dbReference type="ARBA" id="ARBA00023136"/>
    </source>
</evidence>
<dbReference type="InterPro" id="IPR003987">
    <property type="entry name" value="ICAM_VCAM_N"/>
</dbReference>
<dbReference type="InterPro" id="IPR007110">
    <property type="entry name" value="Ig-like_dom"/>
</dbReference>
<evidence type="ECO:0000256" key="2">
    <source>
        <dbReference type="ARBA" id="ARBA00022692"/>
    </source>
</evidence>
<keyword evidence="3 12" id="KW-0732">Signal</keyword>
<feature type="compositionally biased region" description="Low complexity" evidence="11">
    <location>
        <begin position="44"/>
        <end position="63"/>
    </location>
</feature>
<dbReference type="GO" id="GO:0098609">
    <property type="term" value="P:cell-cell adhesion"/>
    <property type="evidence" value="ECO:0007669"/>
    <property type="project" value="InterPro"/>
</dbReference>
<feature type="chain" id="PRO_5025600226" evidence="12">
    <location>
        <begin position="22"/>
        <end position="365"/>
    </location>
</feature>
<dbReference type="Ensembl" id="ENSENLT00000001409.1">
    <property type="protein sequence ID" value="ENSENLP00000001247.1"/>
    <property type="gene ID" value="ENSENLG00000000782.1"/>
</dbReference>
<gene>
    <name evidence="14" type="primary">LOC115048533</name>
</gene>
<dbReference type="InterPro" id="IPR036179">
    <property type="entry name" value="Ig-like_dom_sf"/>
</dbReference>
<dbReference type="Proteomes" id="UP000472264">
    <property type="component" value="Chromosome 1"/>
</dbReference>
<dbReference type="RefSeq" id="XP_029365933.1">
    <property type="nucleotide sequence ID" value="XM_029510073.1"/>
</dbReference>
<keyword evidence="6" id="KW-1133">Transmembrane helix</keyword>
<evidence type="ECO:0000313" key="14">
    <source>
        <dbReference type="Ensembl" id="ENSENLP00000001247.1"/>
    </source>
</evidence>
<accession>A0A665T6I2</accession>
<evidence type="ECO:0000313" key="15">
    <source>
        <dbReference type="Proteomes" id="UP000472264"/>
    </source>
</evidence>
<dbReference type="GeneID" id="115048533"/>
<evidence type="ECO:0000256" key="5">
    <source>
        <dbReference type="ARBA" id="ARBA00022889"/>
    </source>
</evidence>
<dbReference type="OrthoDB" id="5843397at2759"/>
<reference evidence="14" key="2">
    <citation type="submission" date="2025-08" db="UniProtKB">
        <authorList>
            <consortium name="Ensembl"/>
        </authorList>
    </citation>
    <scope>IDENTIFICATION</scope>
</reference>
<evidence type="ECO:0000256" key="6">
    <source>
        <dbReference type="ARBA" id="ARBA00022989"/>
    </source>
</evidence>
<evidence type="ECO:0000256" key="12">
    <source>
        <dbReference type="SAM" id="SignalP"/>
    </source>
</evidence>